<evidence type="ECO:0000313" key="3">
    <source>
        <dbReference type="Proteomes" id="UP000014003"/>
    </source>
</evidence>
<dbReference type="RefSeq" id="WP_016095450.1">
    <property type="nucleotide sequence ID" value="NZ_KB976136.1"/>
</dbReference>
<reference evidence="2 3" key="1">
    <citation type="submission" date="2012-12" db="EMBL/GenBank/DDBJ databases">
        <title>The Genome Sequence of Bacillus cereus HuA3-9.</title>
        <authorList>
            <consortium name="The Broad Institute Genome Sequencing Platform"/>
            <consortium name="The Broad Institute Genome Sequencing Center for Infectious Disease"/>
            <person name="Feldgarden M."/>
            <person name="Van der Auwera G.A."/>
            <person name="Mahillon J."/>
            <person name="Duprez V."/>
            <person name="Timmery S."/>
            <person name="Mattelet C."/>
            <person name="Dierick K."/>
            <person name="Sun M."/>
            <person name="Yu Z."/>
            <person name="Zhu L."/>
            <person name="Hu X."/>
            <person name="Shank E.B."/>
            <person name="Swiecicka I."/>
            <person name="Hansen B.M."/>
            <person name="Andrup L."/>
            <person name="Walker B."/>
            <person name="Young S.K."/>
            <person name="Zeng Q."/>
            <person name="Gargeya S."/>
            <person name="Fitzgerald M."/>
            <person name="Haas B."/>
            <person name="Abouelleil A."/>
            <person name="Alvarado L."/>
            <person name="Arachchi H.M."/>
            <person name="Berlin A.M."/>
            <person name="Chapman S.B."/>
            <person name="Dewar J."/>
            <person name="Goldberg J."/>
            <person name="Griggs A."/>
            <person name="Gujja S."/>
            <person name="Hansen M."/>
            <person name="Howarth C."/>
            <person name="Imamovic A."/>
            <person name="Larimer J."/>
            <person name="McCowan C."/>
            <person name="Murphy C."/>
            <person name="Neiman D."/>
            <person name="Pearson M."/>
            <person name="Priest M."/>
            <person name="Roberts A."/>
            <person name="Saif S."/>
            <person name="Shea T."/>
            <person name="Sisk P."/>
            <person name="Sykes S."/>
            <person name="Wortman J."/>
            <person name="Nusbaum C."/>
            <person name="Birren B."/>
        </authorList>
    </citation>
    <scope>NUCLEOTIDE SEQUENCE [LARGE SCALE GENOMIC DNA]</scope>
    <source>
        <strain evidence="2 3">HuA3-9</strain>
    </source>
</reference>
<dbReference type="HOGENOM" id="CLU_766504_0_0_9"/>
<keyword evidence="1" id="KW-0175">Coiled coil</keyword>
<proteinExistence type="predicted"/>
<dbReference type="EMBL" id="AHDZ01000018">
    <property type="protein sequence ID" value="EOO19642.1"/>
    <property type="molecule type" value="Genomic_DNA"/>
</dbReference>
<accession>R8D7A8</accession>
<gene>
    <name evidence="2" type="ORF">IGA_01868</name>
</gene>
<dbReference type="PATRIC" id="fig|1053205.3.peg.1903"/>
<sequence>MLANYTPEKILKTTYETKMISSGDNYPTLKISGTNLQYLLVMLHLGIESNTIKTKLNWTNEEFEKQMHALELEGLLNKTEGSYYPTCMVITANEGEKLYNLCEPLIKTALNIIEKYSNQIDAMSKRIETFNHLSKESYCLLLYSGVLLDFGQIINIEENYLETERPLRNNKRYYYAILEQEQTDKESFGMYGNTYLDLGEVQICLYRNTRYTTLNLITANKETFEEYFHDAIIDINYTKKQLVENFVAVDRQVDLNSNVLYEKLGLYKNSQPVIPVFTAVDLSILNEIANTISEDLILLCKENEKPLKEYFASSRYSKEITYEEFFIWWYHFFYTKVTEELIQKGVIITSAQKNQTYIIY</sequence>
<name>R8D7A8_BACCE</name>
<feature type="coiled-coil region" evidence="1">
    <location>
        <begin position="106"/>
        <end position="133"/>
    </location>
</feature>
<dbReference type="Proteomes" id="UP000014003">
    <property type="component" value="Unassembled WGS sequence"/>
</dbReference>
<comment type="caution">
    <text evidence="2">The sequence shown here is derived from an EMBL/GenBank/DDBJ whole genome shotgun (WGS) entry which is preliminary data.</text>
</comment>
<dbReference type="AlphaFoldDB" id="R8D7A8"/>
<evidence type="ECO:0000256" key="1">
    <source>
        <dbReference type="SAM" id="Coils"/>
    </source>
</evidence>
<protein>
    <submittedName>
        <fullName evidence="2">Uncharacterized protein</fullName>
    </submittedName>
</protein>
<organism evidence="2 3">
    <name type="scientific">Bacillus cereus HuA3-9</name>
    <dbReference type="NCBI Taxonomy" id="1053205"/>
    <lineage>
        <taxon>Bacteria</taxon>
        <taxon>Bacillati</taxon>
        <taxon>Bacillota</taxon>
        <taxon>Bacilli</taxon>
        <taxon>Bacillales</taxon>
        <taxon>Bacillaceae</taxon>
        <taxon>Bacillus</taxon>
        <taxon>Bacillus cereus group</taxon>
    </lineage>
</organism>
<evidence type="ECO:0000313" key="2">
    <source>
        <dbReference type="EMBL" id="EOO19642.1"/>
    </source>
</evidence>